<name>A0A927B3Y8_9BACT</name>
<dbReference type="InterPro" id="IPR011607">
    <property type="entry name" value="MGS-like_dom"/>
</dbReference>
<dbReference type="InterPro" id="IPR016193">
    <property type="entry name" value="Cytidine_deaminase-like"/>
</dbReference>
<evidence type="ECO:0000256" key="5">
    <source>
        <dbReference type="ARBA" id="ARBA00022755"/>
    </source>
</evidence>
<comment type="catalytic activity">
    <reaction evidence="8 10">
        <text>(6R)-10-formyltetrahydrofolate + 5-amino-1-(5-phospho-beta-D-ribosyl)imidazole-4-carboxamide = 5-formamido-1-(5-phospho-D-ribosyl)imidazole-4-carboxamide + (6S)-5,6,7,8-tetrahydrofolate</text>
        <dbReference type="Rhea" id="RHEA:22192"/>
        <dbReference type="ChEBI" id="CHEBI:57453"/>
        <dbReference type="ChEBI" id="CHEBI:58467"/>
        <dbReference type="ChEBI" id="CHEBI:58475"/>
        <dbReference type="ChEBI" id="CHEBI:195366"/>
        <dbReference type="EC" id="2.1.2.3"/>
    </reaction>
</comment>
<dbReference type="FunFam" id="3.40.50.1380:FF:000001">
    <property type="entry name" value="Bifunctional purine biosynthesis protein PurH"/>
    <property type="match status" value="1"/>
</dbReference>
<dbReference type="Proteomes" id="UP000653797">
    <property type="component" value="Unassembled WGS sequence"/>
</dbReference>
<dbReference type="GO" id="GO:0004643">
    <property type="term" value="F:phosphoribosylaminoimidazolecarboxamide formyltransferase activity"/>
    <property type="evidence" value="ECO:0007669"/>
    <property type="project" value="UniProtKB-UniRule"/>
</dbReference>
<evidence type="ECO:0000313" key="12">
    <source>
        <dbReference type="EMBL" id="MBD2754861.1"/>
    </source>
</evidence>
<dbReference type="Gene3D" id="3.40.140.20">
    <property type="match status" value="2"/>
</dbReference>
<dbReference type="HAMAP" id="MF_00139">
    <property type="entry name" value="PurH"/>
    <property type="match status" value="1"/>
</dbReference>
<dbReference type="EMBL" id="JACXAA010000006">
    <property type="protein sequence ID" value="MBD2754861.1"/>
    <property type="molecule type" value="Genomic_DNA"/>
</dbReference>
<dbReference type="Pfam" id="PF01808">
    <property type="entry name" value="AICARFT_IMPCHas"/>
    <property type="match status" value="1"/>
</dbReference>
<evidence type="ECO:0000256" key="4">
    <source>
        <dbReference type="ARBA" id="ARBA00022679"/>
    </source>
</evidence>
<evidence type="ECO:0000313" key="13">
    <source>
        <dbReference type="Proteomes" id="UP000653797"/>
    </source>
</evidence>
<reference evidence="12" key="1">
    <citation type="submission" date="2020-09" db="EMBL/GenBank/DDBJ databases">
        <authorList>
            <person name="Kim M.K."/>
        </authorList>
    </citation>
    <scope>NUCLEOTIDE SEQUENCE</scope>
    <source>
        <strain evidence="12">BT704</strain>
    </source>
</reference>
<evidence type="ECO:0000256" key="1">
    <source>
        <dbReference type="ARBA" id="ARBA00004844"/>
    </source>
</evidence>
<organism evidence="12 13">
    <name type="scientific">Spirosoma validum</name>
    <dbReference type="NCBI Taxonomy" id="2771355"/>
    <lineage>
        <taxon>Bacteria</taxon>
        <taxon>Pseudomonadati</taxon>
        <taxon>Bacteroidota</taxon>
        <taxon>Cytophagia</taxon>
        <taxon>Cytophagales</taxon>
        <taxon>Cytophagaceae</taxon>
        <taxon>Spirosoma</taxon>
    </lineage>
</organism>
<evidence type="ECO:0000256" key="2">
    <source>
        <dbReference type="ARBA" id="ARBA00004954"/>
    </source>
</evidence>
<sequence length="522" mass="56585">MSLKISSALISVFYKDGLEPLVRLLHEQNVKLYSTGGTQAFIEQLGVPVTAVENLTGYPSIFGGRVKTLHPAVMGGILYRRQLPEDLAQAERHRIPPIDLVVVDLYPFEETVASGASDEDIIEKIDIGGISLIRAAAKNYNDVLIVSSRSQYADAVGLLTEKTGATDLADRRRYAGEAFAVTSHYDTAIQVYFAGGSNQGTDHEGSIYDFKSLPANHLRYGENPHQQASFYGNLDAMFDKLHGKELSYNNLVDVDACVSLIDEFPATEGSPAAYAIIKHTNACGIATAPTPKEAYLNALACDPVSAFGGVVISNMPVDLETAEELNKLFMEILIAPDYAPEALKLLRSKKNRILLQRKPVDLPTVMFKTILNGVLEQDKDDQAETASQFKTVTEKAPTDSEVRALEFALKVCKHTKSNTIVLAKEAGPSYGQLLASGVGQTSRVDALRQAIEKAHAFGFDLNGSVMASDAFFPFPDCVEIAGKAGITAVVQPGGSIRDQDSIDYCNQHGLAMVTTGVRHFKH</sequence>
<dbReference type="SUPFAM" id="SSF52335">
    <property type="entry name" value="Methylglyoxal synthase-like"/>
    <property type="match status" value="1"/>
</dbReference>
<dbReference type="AlphaFoldDB" id="A0A927B3Y8"/>
<protein>
    <recommendedName>
        <fullName evidence="10">Bifunctional purine biosynthesis protein PurH</fullName>
    </recommendedName>
    <domain>
        <recommendedName>
            <fullName evidence="10">Phosphoribosylaminoimidazolecarboxamide formyltransferase</fullName>
            <ecNumber evidence="10">2.1.2.3</ecNumber>
        </recommendedName>
        <alternativeName>
            <fullName evidence="10">AICAR transformylase</fullName>
        </alternativeName>
    </domain>
    <domain>
        <recommendedName>
            <fullName evidence="10">IMP cyclohydrolase</fullName>
            <ecNumber evidence="10">3.5.4.10</ecNumber>
        </recommendedName>
        <alternativeName>
            <fullName evidence="10">ATIC</fullName>
        </alternativeName>
        <alternativeName>
            <fullName evidence="10">IMP synthase</fullName>
        </alternativeName>
        <alternativeName>
            <fullName evidence="10">Inosinicase</fullName>
        </alternativeName>
    </domain>
</protein>
<evidence type="ECO:0000259" key="11">
    <source>
        <dbReference type="PROSITE" id="PS51855"/>
    </source>
</evidence>
<keyword evidence="13" id="KW-1185">Reference proteome</keyword>
<dbReference type="InterPro" id="IPR036914">
    <property type="entry name" value="MGS-like_dom_sf"/>
</dbReference>
<evidence type="ECO:0000256" key="8">
    <source>
        <dbReference type="ARBA" id="ARBA00050488"/>
    </source>
</evidence>
<dbReference type="RefSeq" id="WP_191040480.1">
    <property type="nucleotide sequence ID" value="NZ_JACXAA010000006.1"/>
</dbReference>
<dbReference type="NCBIfam" id="NF002049">
    <property type="entry name" value="PRK00881.1"/>
    <property type="match status" value="1"/>
</dbReference>
<dbReference type="FunFam" id="3.40.140.20:FF:000001">
    <property type="entry name" value="Bifunctional purine biosynthesis protein PurH"/>
    <property type="match status" value="1"/>
</dbReference>
<evidence type="ECO:0000256" key="3">
    <source>
        <dbReference type="ARBA" id="ARBA00007667"/>
    </source>
</evidence>
<dbReference type="SMART" id="SM00851">
    <property type="entry name" value="MGS"/>
    <property type="match status" value="1"/>
</dbReference>
<keyword evidence="4 10" id="KW-0808">Transferase</keyword>
<dbReference type="SMART" id="SM00798">
    <property type="entry name" value="AICARFT_IMPCHas"/>
    <property type="match status" value="1"/>
</dbReference>
<evidence type="ECO:0000256" key="10">
    <source>
        <dbReference type="HAMAP-Rule" id="MF_00139"/>
    </source>
</evidence>
<keyword evidence="5 10" id="KW-0658">Purine biosynthesis</keyword>
<dbReference type="PANTHER" id="PTHR11692:SF0">
    <property type="entry name" value="BIFUNCTIONAL PURINE BIOSYNTHESIS PROTEIN ATIC"/>
    <property type="match status" value="1"/>
</dbReference>
<dbReference type="PANTHER" id="PTHR11692">
    <property type="entry name" value="BIFUNCTIONAL PURINE BIOSYNTHESIS PROTEIN PURH"/>
    <property type="match status" value="1"/>
</dbReference>
<comment type="domain">
    <text evidence="10">The IMP cyclohydrolase activity resides in the N-terminal region.</text>
</comment>
<dbReference type="GO" id="GO:0005829">
    <property type="term" value="C:cytosol"/>
    <property type="evidence" value="ECO:0007669"/>
    <property type="project" value="TreeGrafter"/>
</dbReference>
<dbReference type="CDD" id="cd01421">
    <property type="entry name" value="IMPCH"/>
    <property type="match status" value="1"/>
</dbReference>
<accession>A0A927B3Y8</accession>
<dbReference type="PROSITE" id="PS51855">
    <property type="entry name" value="MGS"/>
    <property type="match status" value="1"/>
</dbReference>
<evidence type="ECO:0000256" key="9">
    <source>
        <dbReference type="ARBA" id="ARBA00050687"/>
    </source>
</evidence>
<dbReference type="InterPro" id="IPR024051">
    <property type="entry name" value="AICAR_Tfase_dup_dom_sf"/>
</dbReference>
<dbReference type="Pfam" id="PF02142">
    <property type="entry name" value="MGS"/>
    <property type="match status" value="1"/>
</dbReference>
<evidence type="ECO:0000256" key="7">
    <source>
        <dbReference type="ARBA" id="ARBA00023268"/>
    </source>
</evidence>
<dbReference type="InterPro" id="IPR002695">
    <property type="entry name" value="PurH-like"/>
</dbReference>
<comment type="similarity">
    <text evidence="3 10">Belongs to the PurH family.</text>
</comment>
<gene>
    <name evidence="10 12" type="primary">purH</name>
    <name evidence="12" type="ORF">IC230_18300</name>
</gene>
<keyword evidence="6 10" id="KW-0378">Hydrolase</keyword>
<dbReference type="GO" id="GO:0006189">
    <property type="term" value="P:'de novo' IMP biosynthetic process"/>
    <property type="evidence" value="ECO:0007669"/>
    <property type="project" value="UniProtKB-UniRule"/>
</dbReference>
<comment type="catalytic activity">
    <reaction evidence="9 10">
        <text>IMP + H2O = 5-formamido-1-(5-phospho-D-ribosyl)imidazole-4-carboxamide</text>
        <dbReference type="Rhea" id="RHEA:18445"/>
        <dbReference type="ChEBI" id="CHEBI:15377"/>
        <dbReference type="ChEBI" id="CHEBI:58053"/>
        <dbReference type="ChEBI" id="CHEBI:58467"/>
        <dbReference type="EC" id="3.5.4.10"/>
    </reaction>
</comment>
<dbReference type="GO" id="GO:0003937">
    <property type="term" value="F:IMP cyclohydrolase activity"/>
    <property type="evidence" value="ECO:0007669"/>
    <property type="project" value="UniProtKB-UniRule"/>
</dbReference>
<evidence type="ECO:0000256" key="6">
    <source>
        <dbReference type="ARBA" id="ARBA00022801"/>
    </source>
</evidence>
<keyword evidence="7 10" id="KW-0511">Multifunctional enzyme</keyword>
<dbReference type="FunFam" id="3.40.140.20:FF:000005">
    <property type="entry name" value="Bifunctional purine biosynthesis protein PurH"/>
    <property type="match status" value="1"/>
</dbReference>
<comment type="caution">
    <text evidence="12">The sequence shown here is derived from an EMBL/GenBank/DDBJ whole genome shotgun (WGS) entry which is preliminary data.</text>
</comment>
<dbReference type="EC" id="3.5.4.10" evidence="10"/>
<dbReference type="PIRSF" id="PIRSF000414">
    <property type="entry name" value="AICARFT_IMPCHas"/>
    <property type="match status" value="1"/>
</dbReference>
<dbReference type="EC" id="2.1.2.3" evidence="10"/>
<feature type="domain" description="MGS-like" evidence="11">
    <location>
        <begin position="1"/>
        <end position="147"/>
    </location>
</feature>
<proteinExistence type="inferred from homology"/>
<dbReference type="SUPFAM" id="SSF53927">
    <property type="entry name" value="Cytidine deaminase-like"/>
    <property type="match status" value="1"/>
</dbReference>
<dbReference type="Gene3D" id="3.40.50.1380">
    <property type="entry name" value="Methylglyoxal synthase-like domain"/>
    <property type="match status" value="1"/>
</dbReference>
<comment type="pathway">
    <text evidence="2 10">Purine metabolism; IMP biosynthesis via de novo pathway; 5-formamido-1-(5-phospho-D-ribosyl)imidazole-4-carboxamide from 5-amino-1-(5-phospho-D-ribosyl)imidazole-4-carboxamide (10-formyl THF route): step 1/1.</text>
</comment>
<comment type="pathway">
    <text evidence="1 10">Purine metabolism; IMP biosynthesis via de novo pathway; IMP from 5-formamido-1-(5-phospho-D-ribosyl)imidazole-4-carboxamide: step 1/1.</text>
</comment>